<feature type="domain" description="SRR1-like" evidence="2">
    <location>
        <begin position="138"/>
        <end position="314"/>
    </location>
</feature>
<gene>
    <name evidence="3" type="ORF">N7482_002542</name>
</gene>
<dbReference type="PANTHER" id="PTHR42080">
    <property type="entry name" value="SRR1 DOMAIN-CONTAINING PROTEIN"/>
    <property type="match status" value="1"/>
</dbReference>
<dbReference type="GeneID" id="81423843"/>
<keyword evidence="4" id="KW-1185">Reference proteome</keyword>
<feature type="region of interest" description="Disordered" evidence="1">
    <location>
        <begin position="1"/>
        <end position="78"/>
    </location>
</feature>
<feature type="compositionally biased region" description="Polar residues" evidence="1">
    <location>
        <begin position="47"/>
        <end position="59"/>
    </location>
</feature>
<evidence type="ECO:0000259" key="2">
    <source>
        <dbReference type="Pfam" id="PF07985"/>
    </source>
</evidence>
<dbReference type="PANTHER" id="PTHR42080:SF1">
    <property type="entry name" value="SRR1-LIKE DOMAIN-CONTAINING PROTEIN"/>
    <property type="match status" value="1"/>
</dbReference>
<dbReference type="RefSeq" id="XP_056548273.1">
    <property type="nucleotide sequence ID" value="XM_056684667.1"/>
</dbReference>
<reference evidence="3" key="1">
    <citation type="submission" date="2022-11" db="EMBL/GenBank/DDBJ databases">
        <authorList>
            <person name="Petersen C."/>
        </authorList>
    </citation>
    <scope>NUCLEOTIDE SEQUENCE</scope>
    <source>
        <strain evidence="3">IBT 26290</strain>
    </source>
</reference>
<organism evidence="3 4">
    <name type="scientific">Penicillium canariense</name>
    <dbReference type="NCBI Taxonomy" id="189055"/>
    <lineage>
        <taxon>Eukaryota</taxon>
        <taxon>Fungi</taxon>
        <taxon>Dikarya</taxon>
        <taxon>Ascomycota</taxon>
        <taxon>Pezizomycotina</taxon>
        <taxon>Eurotiomycetes</taxon>
        <taxon>Eurotiomycetidae</taxon>
        <taxon>Eurotiales</taxon>
        <taxon>Aspergillaceae</taxon>
        <taxon>Penicillium</taxon>
    </lineage>
</organism>
<feature type="compositionally biased region" description="Basic residues" evidence="1">
    <location>
        <begin position="1"/>
        <end position="10"/>
    </location>
</feature>
<sequence>MPHTSRKKRAPAPAQKRLQVTDDDGWTHVTSSTNVRRVIRGTRKGSEQVSQPSAQGDQDSNAEREAEGEAELVLGPAEAPGRLTLAELQAQYRGHRERWEGSKTWAQLKGQLVEQIADRGIGPGASRQSGMDEGPVRGPVDAIVCVGLGSPSGFLRGGWVDRRSVSMYQLAALECIAERLSRSCCPSPFLRFSPTTNQTTSTGPDNSLPLSFPIYAQDPVFNTLDTALLASLGITVVAHPAAFSLITPRTLLFCPGAERKHLEQLLPSDPCMVFGGPLENTESEVIQGFAGQVGSCALVPFEANEHAFWQTRLYYRARVEVNVGVEA</sequence>
<comment type="caution">
    <text evidence="3">The sequence shown here is derived from an EMBL/GenBank/DDBJ whole genome shotgun (WGS) entry which is preliminary data.</text>
</comment>
<dbReference type="EMBL" id="JAPQKN010000001">
    <property type="protein sequence ID" value="KAJ5176665.1"/>
    <property type="molecule type" value="Genomic_DNA"/>
</dbReference>
<evidence type="ECO:0000313" key="4">
    <source>
        <dbReference type="Proteomes" id="UP001149163"/>
    </source>
</evidence>
<accession>A0A9W9IIZ1</accession>
<dbReference type="InterPro" id="IPR012942">
    <property type="entry name" value="SRR1-like"/>
</dbReference>
<evidence type="ECO:0000313" key="3">
    <source>
        <dbReference type="EMBL" id="KAJ5176665.1"/>
    </source>
</evidence>
<dbReference type="AlphaFoldDB" id="A0A9W9IIZ1"/>
<dbReference type="Pfam" id="PF07985">
    <property type="entry name" value="SRR1"/>
    <property type="match status" value="1"/>
</dbReference>
<evidence type="ECO:0000256" key="1">
    <source>
        <dbReference type="SAM" id="MobiDB-lite"/>
    </source>
</evidence>
<proteinExistence type="predicted"/>
<protein>
    <recommendedName>
        <fullName evidence="2">SRR1-like domain-containing protein</fullName>
    </recommendedName>
</protein>
<reference evidence="3" key="2">
    <citation type="journal article" date="2023" name="IMA Fungus">
        <title>Comparative genomic study of the Penicillium genus elucidates a diverse pangenome and 15 lateral gene transfer events.</title>
        <authorList>
            <person name="Petersen C."/>
            <person name="Sorensen T."/>
            <person name="Nielsen M.R."/>
            <person name="Sondergaard T.E."/>
            <person name="Sorensen J.L."/>
            <person name="Fitzpatrick D.A."/>
            <person name="Frisvad J.C."/>
            <person name="Nielsen K.L."/>
        </authorList>
    </citation>
    <scope>NUCLEOTIDE SEQUENCE</scope>
    <source>
        <strain evidence="3">IBT 26290</strain>
    </source>
</reference>
<dbReference type="OrthoDB" id="5318346at2759"/>
<name>A0A9W9IIZ1_9EURO</name>
<dbReference type="Proteomes" id="UP001149163">
    <property type="component" value="Unassembled WGS sequence"/>
</dbReference>